<dbReference type="eggNOG" id="ENOG502RQFU">
    <property type="taxonomic scope" value="Eukaryota"/>
</dbReference>
<feature type="compositionally biased region" description="Polar residues" evidence="1">
    <location>
        <begin position="162"/>
        <end position="178"/>
    </location>
</feature>
<feature type="region of interest" description="Disordered" evidence="1">
    <location>
        <begin position="133"/>
        <end position="191"/>
    </location>
</feature>
<evidence type="ECO:0000313" key="2">
    <source>
        <dbReference type="EMBL" id="EEQ29798.1"/>
    </source>
</evidence>
<dbReference type="VEuPathDB" id="FungiDB:MCYG_02617"/>
<keyword evidence="3" id="KW-1185">Reference proteome</keyword>
<evidence type="ECO:0000256" key="1">
    <source>
        <dbReference type="SAM" id="MobiDB-lite"/>
    </source>
</evidence>
<dbReference type="EMBL" id="DS995702">
    <property type="protein sequence ID" value="EEQ29798.1"/>
    <property type="molecule type" value="Genomic_DNA"/>
</dbReference>
<evidence type="ECO:0000313" key="3">
    <source>
        <dbReference type="Proteomes" id="UP000002035"/>
    </source>
</evidence>
<dbReference type="AlphaFoldDB" id="C5FGB3"/>
<dbReference type="RefSeq" id="XP_002849683.1">
    <property type="nucleotide sequence ID" value="XM_002849637.1"/>
</dbReference>
<proteinExistence type="predicted"/>
<dbReference type="OrthoDB" id="4169856at2759"/>
<organism evidence="2 3">
    <name type="scientific">Arthroderma otae (strain ATCC MYA-4605 / CBS 113480)</name>
    <name type="common">Microsporum canis</name>
    <dbReference type="NCBI Taxonomy" id="554155"/>
    <lineage>
        <taxon>Eukaryota</taxon>
        <taxon>Fungi</taxon>
        <taxon>Dikarya</taxon>
        <taxon>Ascomycota</taxon>
        <taxon>Pezizomycotina</taxon>
        <taxon>Eurotiomycetes</taxon>
        <taxon>Eurotiomycetidae</taxon>
        <taxon>Onygenales</taxon>
        <taxon>Arthrodermataceae</taxon>
        <taxon>Microsporum</taxon>
    </lineage>
</organism>
<dbReference type="Proteomes" id="UP000002035">
    <property type="component" value="Unassembled WGS sequence"/>
</dbReference>
<gene>
    <name evidence="2" type="ORF">MCYG_02617</name>
</gene>
<accession>C5FGB3</accession>
<reference evidence="3" key="1">
    <citation type="journal article" date="2012" name="MBio">
        <title>Comparative genome analysis of Trichophyton rubrum and related dermatophytes reveals candidate genes involved in infection.</title>
        <authorList>
            <person name="Martinez D.A."/>
            <person name="Oliver B.G."/>
            <person name="Graeser Y."/>
            <person name="Goldberg J.M."/>
            <person name="Li W."/>
            <person name="Martinez-Rossi N.M."/>
            <person name="Monod M."/>
            <person name="Shelest E."/>
            <person name="Barton R.C."/>
            <person name="Birch E."/>
            <person name="Brakhage A.A."/>
            <person name="Chen Z."/>
            <person name="Gurr S.J."/>
            <person name="Heiman D."/>
            <person name="Heitman J."/>
            <person name="Kosti I."/>
            <person name="Rossi A."/>
            <person name="Saif S."/>
            <person name="Samalova M."/>
            <person name="Saunders C.W."/>
            <person name="Shea T."/>
            <person name="Summerbell R.C."/>
            <person name="Xu J."/>
            <person name="Young S."/>
            <person name="Zeng Q."/>
            <person name="Birren B.W."/>
            <person name="Cuomo C.A."/>
            <person name="White T.C."/>
        </authorList>
    </citation>
    <scope>NUCLEOTIDE SEQUENCE [LARGE SCALE GENOMIC DNA]</scope>
    <source>
        <strain evidence="3">ATCC MYA-4605 / CBS 113480</strain>
    </source>
</reference>
<dbReference type="GeneID" id="9222733"/>
<protein>
    <submittedName>
        <fullName evidence="2">Uncharacterized protein</fullName>
    </submittedName>
</protein>
<name>C5FGB3_ARTOC</name>
<dbReference type="HOGENOM" id="CLU_088682_0_0_1"/>
<sequence>MPCTVSPISSVRAQNILNAGQAYNFQNAESGSTVQYGTQTRDSGVVQVDQVSYRYDMDSRERLKVRNMLDRQKASGKSNVEIGKYIVETYYNRDQGLGGLVTKLVTNGRTYVTITAVVMKAVGSNPPVQQGWGPGSAYAAPKPNPLPPLRNGEPGGHIFSKYETSGRFNAPSRGSANQKYIFEDDEDPPILRPTTLKRIRRGYFDPTLDNPKHRK</sequence>